<feature type="region of interest" description="Disordered" evidence="1">
    <location>
        <begin position="497"/>
        <end position="532"/>
    </location>
</feature>
<feature type="compositionally biased region" description="Polar residues" evidence="1">
    <location>
        <begin position="708"/>
        <end position="720"/>
    </location>
</feature>
<dbReference type="Proteomes" id="UP001154282">
    <property type="component" value="Unassembled WGS sequence"/>
</dbReference>
<feature type="compositionally biased region" description="Basic and acidic residues" evidence="1">
    <location>
        <begin position="378"/>
        <end position="392"/>
    </location>
</feature>
<evidence type="ECO:0000313" key="3">
    <source>
        <dbReference type="Proteomes" id="UP001154282"/>
    </source>
</evidence>
<comment type="caution">
    <text evidence="2">The sequence shown here is derived from an EMBL/GenBank/DDBJ whole genome shotgun (WGS) entry which is preliminary data.</text>
</comment>
<feature type="region of interest" description="Disordered" evidence="1">
    <location>
        <begin position="134"/>
        <end position="166"/>
    </location>
</feature>
<feature type="region of interest" description="Disordered" evidence="1">
    <location>
        <begin position="708"/>
        <end position="780"/>
    </location>
</feature>
<feature type="compositionally biased region" description="Acidic residues" evidence="1">
    <location>
        <begin position="363"/>
        <end position="373"/>
    </location>
</feature>
<evidence type="ECO:0000256" key="1">
    <source>
        <dbReference type="SAM" id="MobiDB-lite"/>
    </source>
</evidence>
<feature type="compositionally biased region" description="Basic residues" evidence="1">
    <location>
        <begin position="343"/>
        <end position="358"/>
    </location>
</feature>
<dbReference type="AlphaFoldDB" id="A0AAV0PCN2"/>
<organism evidence="2 3">
    <name type="scientific">Linum tenue</name>
    <dbReference type="NCBI Taxonomy" id="586396"/>
    <lineage>
        <taxon>Eukaryota</taxon>
        <taxon>Viridiplantae</taxon>
        <taxon>Streptophyta</taxon>
        <taxon>Embryophyta</taxon>
        <taxon>Tracheophyta</taxon>
        <taxon>Spermatophyta</taxon>
        <taxon>Magnoliopsida</taxon>
        <taxon>eudicotyledons</taxon>
        <taxon>Gunneridae</taxon>
        <taxon>Pentapetalae</taxon>
        <taxon>rosids</taxon>
        <taxon>fabids</taxon>
        <taxon>Malpighiales</taxon>
        <taxon>Linaceae</taxon>
        <taxon>Linum</taxon>
    </lineage>
</organism>
<dbReference type="PANTHER" id="PTHR31008">
    <property type="entry name" value="COP1-INTERACTING PROTEIN-RELATED"/>
    <property type="match status" value="1"/>
</dbReference>
<reference evidence="2" key="1">
    <citation type="submission" date="2022-08" db="EMBL/GenBank/DDBJ databases">
        <authorList>
            <person name="Gutierrez-Valencia J."/>
        </authorList>
    </citation>
    <scope>NUCLEOTIDE SEQUENCE</scope>
</reference>
<feature type="compositionally biased region" description="Basic residues" evidence="1">
    <location>
        <begin position="405"/>
        <end position="414"/>
    </location>
</feature>
<feature type="compositionally biased region" description="Polar residues" evidence="1">
    <location>
        <begin position="752"/>
        <end position="772"/>
    </location>
</feature>
<feature type="compositionally biased region" description="Basic and acidic residues" evidence="1">
    <location>
        <begin position="144"/>
        <end position="154"/>
    </location>
</feature>
<protein>
    <submittedName>
        <fullName evidence="2">Uncharacterized protein</fullName>
    </submittedName>
</protein>
<gene>
    <name evidence="2" type="ORF">LITE_LOCUS37844</name>
</gene>
<keyword evidence="3" id="KW-1185">Reference proteome</keyword>
<feature type="region of interest" description="Disordered" evidence="1">
    <location>
        <begin position="329"/>
        <end position="443"/>
    </location>
</feature>
<accession>A0AAV0PCN2</accession>
<evidence type="ECO:0000313" key="2">
    <source>
        <dbReference type="EMBL" id="CAI0468545.1"/>
    </source>
</evidence>
<dbReference type="PANTHER" id="PTHR31008:SF0">
    <property type="entry name" value="CSL1"/>
    <property type="match status" value="1"/>
</dbReference>
<feature type="compositionally biased region" description="Basic and acidic residues" evidence="1">
    <location>
        <begin position="522"/>
        <end position="532"/>
    </location>
</feature>
<proteinExistence type="predicted"/>
<name>A0AAV0PCN2_9ROSI</name>
<dbReference type="EMBL" id="CAMGYJ010000008">
    <property type="protein sequence ID" value="CAI0468545.1"/>
    <property type="molecule type" value="Genomic_DNA"/>
</dbReference>
<sequence>MSNTFEAEERFGIWILLPPPTSPMDSSVLLDYALFQLTPTRTRCDLIVFYGGKPEKLASGLCEPFVAHLKFAKDEFAKGGYSIKLCPPSRFAPWFTKSTFQRFVRFISTPAVLERFVKLESEILQIDESSAQANESLCQNGEPDEGKGKKRNEESPAPPPQENSKVQFQRLLETRKSMLRREQAMAYARGLVAGFEPDRLDDLISFADAFGASRLRQACVNFKELCKKKNGDGLWMKELAAMEAYSPAELAFSPASGIVLTNEALDGSMAADSSPARQSSLDSQKDETTNAKAQMGMPWPNQMMPPYMYNFQHLNHPYQGYPYPPMQPFPPQYAMNMQSPPTSRRKSSPGKHHSRKGRSYSTEESEEEEDESSGSESIRSDSESEVRSDKKQQQPSSPGDDAPVKKKHHRRKSSSKTVVIRNINYITSKKRNGASEDSFSGEDEGKLVNQVVESLEKKMNTSKNDNWDAFQNLLMRDEEEEPQQQAVVLAITGPEYPATDLESSEKLPKQRIPAGDSFLMAKSDEPRGERAGLEEDFMVGNQQRSIVKKRMDSADQDLVISRGVYESGTGLITDENLSSSTVKPGKRGGEDWFVIKGASVNNEAMLNGDYLQLESSNSGKRESSERDRLAVDDSFMLEARPLEVASHQYDESSWRTDIAMSADLTALSSPLENGDKKEIRSSIDDLCMVVERETAWCTDQSMDLSFMEATSTTRKPTSDNPIKEENETNSTKSDAKNKKNTTARVPGRARTGTINSITKRTTPLQSRPLTQKSKLEREEEARKKIEELALQRQKRIAERTAAAAASSTRKQIPNRRS</sequence>
<feature type="region of interest" description="Disordered" evidence="1">
    <location>
        <begin position="269"/>
        <end position="297"/>
    </location>
</feature>